<proteinExistence type="predicted"/>
<dbReference type="PANTHER" id="PTHR10668:SF103">
    <property type="entry name" value="PYRIDINE NUCLEOTIDE-DISULFIDE OXIDOREDUCTASE DOMAIN-CONTAINING PROTEIN 2"/>
    <property type="match status" value="1"/>
</dbReference>
<organism evidence="7 8">
    <name type="scientific">Crossiella equi</name>
    <dbReference type="NCBI Taxonomy" id="130796"/>
    <lineage>
        <taxon>Bacteria</taxon>
        <taxon>Bacillati</taxon>
        <taxon>Actinomycetota</taxon>
        <taxon>Actinomycetes</taxon>
        <taxon>Pseudonocardiales</taxon>
        <taxon>Pseudonocardiaceae</taxon>
        <taxon>Crossiella</taxon>
    </lineage>
</organism>
<comment type="cofactor">
    <cofactor evidence="1">
        <name>FAD</name>
        <dbReference type="ChEBI" id="CHEBI:57692"/>
    </cofactor>
</comment>
<dbReference type="EMBL" id="JAGIOO010000001">
    <property type="protein sequence ID" value="MBP2477041.1"/>
    <property type="molecule type" value="Genomic_DNA"/>
</dbReference>
<accession>A0ABS5AKD9</accession>
<keyword evidence="8" id="KW-1185">Reference proteome</keyword>
<evidence type="ECO:0000256" key="5">
    <source>
        <dbReference type="ARBA" id="ARBA00040298"/>
    </source>
</evidence>
<name>A0ABS5AKD9_9PSEU</name>
<evidence type="ECO:0000256" key="2">
    <source>
        <dbReference type="ARBA" id="ARBA00023002"/>
    </source>
</evidence>
<dbReference type="RefSeq" id="WP_086788307.1">
    <property type="nucleotide sequence ID" value="NZ_JAGIOO010000001.1"/>
</dbReference>
<dbReference type="InterPro" id="IPR036188">
    <property type="entry name" value="FAD/NAD-bd_sf"/>
</dbReference>
<feature type="domain" description="Amine oxidase" evidence="6">
    <location>
        <begin position="16"/>
        <end position="291"/>
    </location>
</feature>
<comment type="function">
    <text evidence="3">Probable oxidoreductase that may play a role as regulator of mitochondrial function.</text>
</comment>
<dbReference type="InterPro" id="IPR002937">
    <property type="entry name" value="Amino_oxidase"/>
</dbReference>
<dbReference type="Pfam" id="PF01593">
    <property type="entry name" value="Amino_oxidase"/>
    <property type="match status" value="1"/>
</dbReference>
<comment type="caution">
    <text evidence="7">The sequence shown here is derived from an EMBL/GenBank/DDBJ whole genome shotgun (WGS) entry which is preliminary data.</text>
</comment>
<sequence length="514" mass="53731">MSGHSDVIVIGGGHNGLVAALLLARAGRSVRLLERAPGLGGASVSKQVFPGQPARLSQYSYLVSLLPDSLAAELGLNLELRSRAVSSYTPVRDTGLLVEREPGAATEASFHEVTGSGEAWRAWQRFYARVEAFAEAVGPALEGPLRRRTEVRDRVTALAGALTWDDFIERPLAEVLEREFADDLVRGVVATDGLIGVDTSLHSPELGQNRCFLYHVTGNSSGEWRVPVGGMGALSERLADAVRAAGVEVHTGAEVAAVAEDTGGVTVSTVDGQEFAAGHVLAAVAPAVLDRLLGKETAPPEGSQLKVNLLLTRLPRLRSGADPRQAFAGTLHLGESYTELEAAHTLAAQGQLANPLPCEVYCHSLTDPSILGPLAADGHHTLTLFGLHAPARLFRDGTTTREAATAAALAALQAHLAEPLTDVLATDRDGNPCVQAATPLDLEHDLGMPGGHIFHGELSWPWLSDDEPADTPAQRWGVAVTGHNRVLLAGAGTRRGGGVSGLGGVAAARAVTCS</sequence>
<evidence type="ECO:0000259" key="6">
    <source>
        <dbReference type="Pfam" id="PF01593"/>
    </source>
</evidence>
<evidence type="ECO:0000313" key="8">
    <source>
        <dbReference type="Proteomes" id="UP001519363"/>
    </source>
</evidence>
<protein>
    <recommendedName>
        <fullName evidence="5">Pyridine nucleotide-disulfide oxidoreductase domain-containing protein 2</fullName>
    </recommendedName>
</protein>
<dbReference type="Proteomes" id="UP001519363">
    <property type="component" value="Unassembled WGS sequence"/>
</dbReference>
<dbReference type="PANTHER" id="PTHR10668">
    <property type="entry name" value="PHYTOENE DEHYDROGENASE"/>
    <property type="match status" value="1"/>
</dbReference>
<reference evidence="7 8" key="1">
    <citation type="submission" date="2021-03" db="EMBL/GenBank/DDBJ databases">
        <title>Sequencing the genomes of 1000 actinobacteria strains.</title>
        <authorList>
            <person name="Klenk H.-P."/>
        </authorList>
    </citation>
    <scope>NUCLEOTIDE SEQUENCE [LARGE SCALE GENOMIC DNA]</scope>
    <source>
        <strain evidence="7 8">DSM 44580</strain>
    </source>
</reference>
<evidence type="ECO:0000313" key="7">
    <source>
        <dbReference type="EMBL" id="MBP2477041.1"/>
    </source>
</evidence>
<keyword evidence="2" id="KW-0560">Oxidoreductase</keyword>
<evidence type="ECO:0000256" key="1">
    <source>
        <dbReference type="ARBA" id="ARBA00001974"/>
    </source>
</evidence>
<evidence type="ECO:0000256" key="3">
    <source>
        <dbReference type="ARBA" id="ARBA00037217"/>
    </source>
</evidence>
<gene>
    <name evidence="7" type="ORF">JOF53_005913</name>
</gene>
<dbReference type="SUPFAM" id="SSF51905">
    <property type="entry name" value="FAD/NAD(P)-binding domain"/>
    <property type="match status" value="1"/>
</dbReference>
<comment type="subunit">
    <text evidence="4">Interacts with COX5B; this interaction may contribute to localize PYROXD2 to the inner face of the inner mitochondrial membrane.</text>
</comment>
<dbReference type="Gene3D" id="3.50.50.60">
    <property type="entry name" value="FAD/NAD(P)-binding domain"/>
    <property type="match status" value="2"/>
</dbReference>
<dbReference type="PRINTS" id="PR00757">
    <property type="entry name" value="AMINEOXDASEF"/>
</dbReference>
<dbReference type="InterPro" id="IPR001613">
    <property type="entry name" value="Flavin_amine_oxidase"/>
</dbReference>
<evidence type="ECO:0000256" key="4">
    <source>
        <dbReference type="ARBA" id="ARBA00038825"/>
    </source>
</evidence>